<feature type="domain" description="Myosin N-terminal SH3-like" evidence="13">
    <location>
        <begin position="109"/>
        <end position="159"/>
    </location>
</feature>
<feature type="region of interest" description="Actin-binding" evidence="9">
    <location>
        <begin position="736"/>
        <end position="758"/>
    </location>
</feature>
<dbReference type="InterPro" id="IPR004009">
    <property type="entry name" value="SH3_Myosin"/>
</dbReference>
<name>A0A9P4TMP8_CURKU</name>
<dbReference type="PANTHER" id="PTHR13140:SF857">
    <property type="entry name" value="MYOSIN-11"/>
    <property type="match status" value="1"/>
</dbReference>
<dbReference type="InterPro" id="IPR008989">
    <property type="entry name" value="Myosin_S1_N"/>
</dbReference>
<keyword evidence="6 9" id="KW-0505">Motor protein</keyword>
<evidence type="ECO:0000259" key="12">
    <source>
        <dbReference type="PROSITE" id="PS51456"/>
    </source>
</evidence>
<dbReference type="GO" id="GO:0005524">
    <property type="term" value="F:ATP binding"/>
    <property type="evidence" value="ECO:0007669"/>
    <property type="project" value="UniProtKB-UniRule"/>
</dbReference>
<dbReference type="Pfam" id="PF02736">
    <property type="entry name" value="Myosin_N"/>
    <property type="match status" value="1"/>
</dbReference>
<dbReference type="OrthoDB" id="6108017at2759"/>
<feature type="coiled-coil region" evidence="10">
    <location>
        <begin position="2241"/>
        <end position="2352"/>
    </location>
</feature>
<keyword evidence="5 9" id="KW-0518">Myosin</keyword>
<feature type="region of interest" description="Disordered" evidence="11">
    <location>
        <begin position="2542"/>
        <end position="2563"/>
    </location>
</feature>
<comment type="similarity">
    <text evidence="1 9">Belongs to the TRAFAC class myosin-kinesin ATPase superfamily. Myosin family.</text>
</comment>
<sequence length="2583" mass="295208">MSAPAPNGPSRVRNSPFARGNSASPSPGATPRPLSIAEFPHTEPKMAHARHQSLTHLASPPLSRSETRLRSNSNRNSMPIGTFAPQFISEDTTDGAKPGGIVEGENDFSGKRYVWLHDPKNAFVRGWVVEELSGGKLLVQCEDGTQQEVDADAVDKVNPAKFDKAGDMAELTHLNEPSVIHNLHMRYQADLIYTYSGLFLVTVNPYCPLPIYSRDYINMYRGRGREETKPHIFAMADEAFRNLVDEGTNQSILVTGESGAGKTENTKKVIQYLAAVANSDTPRAKSGAKNLTNLSEQILRANPILEAFGNAQTVRNNNSSRFGKFIRIEFSRTGQIAGAYIDWYLLEKSRVVRLNANERNYHVFYQLLRGADPAMKQDFLLDSADTEDFDYTKHGNDAISGVDDRDEWNTLIEAFHVMKFTEKEQAGILRTIAAVLHLGNIKAIKESRRGDQATLDSNAEAQARKVCQLLGVSADDFMKALLHPRVKAGREWVEKVQTPEQVNLAIDALAKGIYERGFGDLVDRINRQLDQTGSGGDDSHFIGVLDIAGFEIFDENSFEQLCINYTNEKLQQFFNHHMFVLEQEEYAREQIEWKFIDFGRDLQPTIDLIELPNPIGIFSCLDEDSVMPKATDVSFTEKLHSLWDRKSNKYKRSMLTQGFILTHYAAEVEYSTEGWLEKNKDPLNDNVTRLLAASSDKHIANLFADCADPDDEAGGTRSRVKKGLFRTVAQRHKEQLSTLMNQLHSTHPHFVRCILPNHKKRPKQFSAPLVLDQLRCNGVLEGIRIARTGFPNRLTFVEFRQRYEVLCKDIPKGYLEGQLVAKMILEKLGMDKTLYRVGITKVFFRAGVLAELEDQRDNLIRDIMIQFQSAARGFTQRRIAHKRLYRAEATRIVQKNFQVYLDLQSNPWWRLFIRMRPMLGATRQAAEVKKRDEMISQLEEKMQQEAAERQRVEDDRRRAEMDIQKIQKTLESERALALDKEEIFKRLQIREAELAEKLQGAIEDQDQLEDQLDALMEAKKKTEDQAESWRKELEQAGQIIGNLEADKQDLEEQIARLDQQLQDLEAAQAQRSQAEESMSQEVNMLQSQLSLKERKLQDLESKLLKTEQDLDIKLAASDKEVQAGKKQIKELLEENRQVRQQISDLSSTSTSYEDLIRRKESELAILKADLKKYESDRQIFDAEKQTLASKHDGLQSRLREANAELEAMRIQKQQSDREAADAKRLLEDKETENAQSKLLQEQIEQLKSEMFEVQKELSRERQSRDDVELLGEHKYDTLQRDYDALNESKITIEKEMYAQQDTLRRANESRTAHEQERKEYQEELRTLREQYLQLQEEKMDADAEAERVQSRLALEKHAAQQQELQLKDQQLDQLEAERDDLADQVHSLTQMLADAEGFRERNDQQKERLERELVTIKGRLTASENDNRALLNKVQQKNLDIARTNSRAGETQRSKIIQLTNEKSKVEEDNKRLYRQLEDAQITIASMEKQKEKLELTLEDLNHEMNREAKSNRNAEKATSTVNLQLAEVNRKLETERQLRTQAQANTRTIQATLDNNNRELEECHNQLMLLRKVFDPESADVAITYDAAKPQISKALDVAERLEAANQALRVATERYNRAEAQLNDLRERHEGEINELDARHANSKRALLEEMNGSQVNQTNANRSPTHRRLDSENLNPFAIGTPTNQRLISTATNNSAHSDRTVDTISFNNRMDMAAELELAQNQLQMSEMRNAHLQSQLDQSPVRSNSWQEDSPSMRRVQKLERENFRLHDMLDDSARKVSSLEHSLRSGQLSYQEVQAKSHEELFEILQSQEQSRKSIVLAHNNAINELADAKTAFDDIKQMKVALEAELREVSTELDEIAAEREQEQANHNQLLQEFADLQIRLDDETSTLLDVQSSLSLYKNRADEYFNKLEQAEISVLKASRAEQFARTQAREAEETCATYMAERKEMDGMVEDFQRQVQQYEERVEDLSTDLQAALQAKKRLQNELEDYRSQHAHDIEDGETSLEQTRKKYQSELSTLTTELEQERQTIIYIREENGRLREEIEEMRSKWDDEVLNSSTWAKEKNRLEMTLQVVSNSRDEAANAHNEAQSKIVNLLSQVRSLRTNVDDLAAERDSAIEEKKRLETRLQEAADRLDDLSRSESPAMRNAAAYDRELLELKSGLAQQEDIAAAAVGKMRRAEALAQELQKDIIAEREANVQLHKEKGLIGKNLKDLQLRLVDLETKGYSGSAGKDVRFLHGRIQELEKALEDAESMRLSDSRAVRNVDRTVKDLQSQIERREKQNASVTEDLNKARDKISNLLSTIDELQSSDSGNQLAAKRAERELREEREKSTKLERELENYKNMRIERRSQLGVPGIAASDAGDARSRRGSSIGLLMGEMGEAVPGEKKYGSFRSGLRRVSGQKGFFPHFRREEVEDVGGPVTTYAYKEEEQKRASGMLTAAEMSKATSASRALVIASAGMRRKHSYDTGVGQLEDIEEVASVLEKDSVRGKDSVLEQAFLEEEAKEGFSDIAEEDDLETLVEVDGELYKEKEVEIEVSESESGSDVESDAGPQDGCVIKRKRTIRVVIRSRAFI</sequence>
<feature type="region of interest" description="Disordered" evidence="11">
    <location>
        <begin position="1"/>
        <end position="80"/>
    </location>
</feature>
<feature type="compositionally biased region" description="Polar residues" evidence="11">
    <location>
        <begin position="1656"/>
        <end position="1666"/>
    </location>
</feature>
<evidence type="ECO:0000313" key="14">
    <source>
        <dbReference type="EMBL" id="KAF3010944.1"/>
    </source>
</evidence>
<keyword evidence="15" id="KW-1185">Reference proteome</keyword>
<evidence type="ECO:0000313" key="15">
    <source>
        <dbReference type="Proteomes" id="UP000801428"/>
    </source>
</evidence>
<dbReference type="Gene3D" id="1.20.58.530">
    <property type="match status" value="1"/>
</dbReference>
<dbReference type="Proteomes" id="UP000801428">
    <property type="component" value="Unassembled WGS sequence"/>
</dbReference>
<dbReference type="GO" id="GO:1903475">
    <property type="term" value="P:mitotic actomyosin contractile ring assembly"/>
    <property type="evidence" value="ECO:0007669"/>
    <property type="project" value="UniProtKB-ARBA"/>
</dbReference>
<evidence type="ECO:0000256" key="9">
    <source>
        <dbReference type="PROSITE-ProRule" id="PRU00782"/>
    </source>
</evidence>
<feature type="binding site" evidence="9">
    <location>
        <begin position="256"/>
        <end position="263"/>
    </location>
    <ligand>
        <name>ATP</name>
        <dbReference type="ChEBI" id="CHEBI:30616"/>
    </ligand>
</feature>
<comment type="subunit">
    <text evidence="8">Binds to cdc4 and rlc1.</text>
</comment>
<dbReference type="GO" id="GO:0120104">
    <property type="term" value="C:mitotic actomyosin contractile ring, proximal layer"/>
    <property type="evidence" value="ECO:0007669"/>
    <property type="project" value="UniProtKB-ARBA"/>
</dbReference>
<keyword evidence="3 9" id="KW-0067">ATP-binding</keyword>
<dbReference type="PRINTS" id="PR00193">
    <property type="entry name" value="MYOSINHEAVY"/>
</dbReference>
<evidence type="ECO:0000256" key="4">
    <source>
        <dbReference type="ARBA" id="ARBA00023054"/>
    </source>
</evidence>
<feature type="region of interest" description="Disordered" evidence="11">
    <location>
        <begin position="1656"/>
        <end position="1684"/>
    </location>
</feature>
<evidence type="ECO:0000256" key="6">
    <source>
        <dbReference type="ARBA" id="ARBA00023175"/>
    </source>
</evidence>
<evidence type="ECO:0000256" key="11">
    <source>
        <dbReference type="SAM" id="MobiDB-lite"/>
    </source>
</evidence>
<dbReference type="FunFam" id="1.20.120.720:FF:000001">
    <property type="entry name" value="Myosin heavy chain, muscle"/>
    <property type="match status" value="1"/>
</dbReference>
<dbReference type="Gene3D" id="1.10.10.820">
    <property type="match status" value="1"/>
</dbReference>
<dbReference type="Pfam" id="PF00063">
    <property type="entry name" value="Myosin_head"/>
    <property type="match status" value="1"/>
</dbReference>
<dbReference type="FunFam" id="1.20.58.530:FF:000001">
    <property type="entry name" value="Myosin heavy chain"/>
    <property type="match status" value="1"/>
</dbReference>
<dbReference type="GO" id="GO:0016020">
    <property type="term" value="C:membrane"/>
    <property type="evidence" value="ECO:0007669"/>
    <property type="project" value="TreeGrafter"/>
</dbReference>
<dbReference type="GO" id="GO:1902404">
    <property type="term" value="P:mitotic actomyosin contractile ring contraction"/>
    <property type="evidence" value="ECO:0007669"/>
    <property type="project" value="UniProtKB-ARBA"/>
</dbReference>
<feature type="domain" description="Myosin motor" evidence="12">
    <location>
        <begin position="163"/>
        <end position="857"/>
    </location>
</feature>
<dbReference type="Gene3D" id="4.10.270.10">
    <property type="entry name" value="Myosin, subunit A"/>
    <property type="match status" value="1"/>
</dbReference>
<dbReference type="Gene3D" id="1.10.287.1490">
    <property type="match status" value="1"/>
</dbReference>
<dbReference type="GO" id="GO:0051015">
    <property type="term" value="F:actin filament binding"/>
    <property type="evidence" value="ECO:0007669"/>
    <property type="project" value="InterPro"/>
</dbReference>
<dbReference type="InterPro" id="IPR001609">
    <property type="entry name" value="Myosin_head_motor_dom-like"/>
</dbReference>
<feature type="region of interest" description="Disordered" evidence="11">
    <location>
        <begin position="1739"/>
        <end position="1759"/>
    </location>
</feature>
<feature type="compositionally biased region" description="Acidic residues" evidence="11">
    <location>
        <begin position="2544"/>
        <end position="2557"/>
    </location>
</feature>
<feature type="coiled-coil region" evidence="10">
    <location>
        <begin position="928"/>
        <end position="1426"/>
    </location>
</feature>
<dbReference type="InterPro" id="IPR036961">
    <property type="entry name" value="Kinesin_motor_dom_sf"/>
</dbReference>
<dbReference type="Pfam" id="PF24319">
    <property type="entry name" value="DUF7491"/>
    <property type="match status" value="1"/>
</dbReference>
<evidence type="ECO:0000256" key="3">
    <source>
        <dbReference type="ARBA" id="ARBA00022840"/>
    </source>
</evidence>
<dbReference type="Gene3D" id="3.40.850.10">
    <property type="entry name" value="Kinesin motor domain"/>
    <property type="match status" value="1"/>
</dbReference>
<feature type="coiled-coil region" evidence="10">
    <location>
        <begin position="2085"/>
        <end position="2147"/>
    </location>
</feature>
<feature type="coiled-coil region" evidence="10">
    <location>
        <begin position="1600"/>
        <end position="1648"/>
    </location>
</feature>
<dbReference type="InterPro" id="IPR055914">
    <property type="entry name" value="DUF7491"/>
</dbReference>
<dbReference type="SUPFAM" id="SSF90257">
    <property type="entry name" value="Myosin rod fragments"/>
    <property type="match status" value="1"/>
</dbReference>
<protein>
    <submittedName>
        <fullName evidence="14">Uncharacterized protein</fullName>
    </submittedName>
</protein>
<proteinExistence type="inferred from homology"/>
<reference evidence="14" key="1">
    <citation type="submission" date="2019-04" db="EMBL/GenBank/DDBJ databases">
        <title>Sequencing of skin fungus with MAO and IRED activity.</title>
        <authorList>
            <person name="Marsaioli A.J."/>
            <person name="Bonatto J.M.C."/>
            <person name="Reis Junior O."/>
        </authorList>
    </citation>
    <scope>NUCLEOTIDE SEQUENCE</scope>
    <source>
        <strain evidence="14">30M1</strain>
    </source>
</reference>
<dbReference type="GO" id="GO:0016459">
    <property type="term" value="C:myosin complex"/>
    <property type="evidence" value="ECO:0007669"/>
    <property type="project" value="UniProtKB-KW"/>
</dbReference>
<dbReference type="SUPFAM" id="SSF52540">
    <property type="entry name" value="P-loop containing nucleoside triphosphate hydrolases"/>
    <property type="match status" value="1"/>
</dbReference>
<keyword evidence="7 9" id="KW-0009">Actin-binding</keyword>
<organism evidence="14 15">
    <name type="scientific">Curvularia kusanoi</name>
    <name type="common">Cochliobolus kusanoi</name>
    <dbReference type="NCBI Taxonomy" id="90978"/>
    <lineage>
        <taxon>Eukaryota</taxon>
        <taxon>Fungi</taxon>
        <taxon>Dikarya</taxon>
        <taxon>Ascomycota</taxon>
        <taxon>Pezizomycotina</taxon>
        <taxon>Dothideomycetes</taxon>
        <taxon>Pleosporomycetidae</taxon>
        <taxon>Pleosporales</taxon>
        <taxon>Pleosporineae</taxon>
        <taxon>Pleosporaceae</taxon>
        <taxon>Curvularia</taxon>
    </lineage>
</organism>
<feature type="coiled-coil region" evidence="10">
    <location>
        <begin position="1951"/>
        <end position="2035"/>
    </location>
</feature>
<dbReference type="Gene3D" id="1.20.5.340">
    <property type="match status" value="1"/>
</dbReference>
<dbReference type="Gene3D" id="3.30.70.1590">
    <property type="match status" value="1"/>
</dbReference>
<dbReference type="GO" id="GO:0007015">
    <property type="term" value="P:actin filament organization"/>
    <property type="evidence" value="ECO:0007669"/>
    <property type="project" value="TreeGrafter"/>
</dbReference>
<feature type="coiled-coil region" evidence="10">
    <location>
        <begin position="1832"/>
        <end position="1922"/>
    </location>
</feature>
<evidence type="ECO:0000256" key="8">
    <source>
        <dbReference type="ARBA" id="ARBA00064372"/>
    </source>
</evidence>
<dbReference type="Gene3D" id="2.30.30.360">
    <property type="entry name" value="Myosin S1 fragment, N-terminal"/>
    <property type="match status" value="1"/>
</dbReference>
<comment type="caution">
    <text evidence="14">The sequence shown here is derived from an EMBL/GenBank/DDBJ whole genome shotgun (WGS) entry which is preliminary data.</text>
</comment>
<dbReference type="Gene3D" id="1.20.120.720">
    <property type="entry name" value="Myosin VI head, motor domain, U50 subdomain"/>
    <property type="match status" value="1"/>
</dbReference>
<evidence type="ECO:0000256" key="2">
    <source>
        <dbReference type="ARBA" id="ARBA00022741"/>
    </source>
</evidence>
<dbReference type="EMBL" id="SWKU01000001">
    <property type="protein sequence ID" value="KAF3010944.1"/>
    <property type="molecule type" value="Genomic_DNA"/>
</dbReference>
<gene>
    <name evidence="14" type="ORF">E8E13_010254</name>
</gene>
<evidence type="ECO:0000256" key="7">
    <source>
        <dbReference type="ARBA" id="ARBA00023203"/>
    </source>
</evidence>
<evidence type="ECO:0000259" key="13">
    <source>
        <dbReference type="PROSITE" id="PS51844"/>
    </source>
</evidence>
<evidence type="ECO:0000256" key="1">
    <source>
        <dbReference type="ARBA" id="ARBA00008314"/>
    </source>
</evidence>
<dbReference type="GO" id="GO:0000146">
    <property type="term" value="F:microfilament motor activity"/>
    <property type="evidence" value="ECO:0007669"/>
    <property type="project" value="TreeGrafter"/>
</dbReference>
<dbReference type="SMART" id="SM00242">
    <property type="entry name" value="MYSc"/>
    <property type="match status" value="1"/>
</dbReference>
<dbReference type="PANTHER" id="PTHR13140">
    <property type="entry name" value="MYOSIN"/>
    <property type="match status" value="1"/>
</dbReference>
<dbReference type="PROSITE" id="PS51844">
    <property type="entry name" value="SH3_LIKE"/>
    <property type="match status" value="1"/>
</dbReference>
<keyword evidence="4 10" id="KW-0175">Coiled coil</keyword>
<dbReference type="FunFam" id="3.40.850.10:FF:000101">
    <property type="entry name" value="Slow myosin heavy chain 2"/>
    <property type="match status" value="1"/>
</dbReference>
<keyword evidence="2 9" id="KW-0547">Nucleotide-binding</keyword>
<feature type="coiled-coil region" evidence="10">
    <location>
        <begin position="2176"/>
        <end position="2210"/>
    </location>
</feature>
<evidence type="ECO:0000256" key="10">
    <source>
        <dbReference type="SAM" id="Coils"/>
    </source>
</evidence>
<feature type="coiled-coil region" evidence="10">
    <location>
        <begin position="1456"/>
        <end position="1546"/>
    </location>
</feature>
<feature type="compositionally biased region" description="Polar residues" evidence="11">
    <location>
        <begin position="70"/>
        <end position="79"/>
    </location>
</feature>
<dbReference type="InterPro" id="IPR027417">
    <property type="entry name" value="P-loop_NTPase"/>
</dbReference>
<dbReference type="FunFam" id="1.10.10.820:FF:000001">
    <property type="entry name" value="Myosin heavy chain"/>
    <property type="match status" value="1"/>
</dbReference>
<dbReference type="PROSITE" id="PS51456">
    <property type="entry name" value="MYOSIN_MOTOR"/>
    <property type="match status" value="1"/>
</dbReference>
<evidence type="ECO:0000256" key="5">
    <source>
        <dbReference type="ARBA" id="ARBA00023123"/>
    </source>
</evidence>
<accession>A0A9P4TMP8</accession>
<feature type="compositionally biased region" description="Polar residues" evidence="11">
    <location>
        <begin position="1739"/>
        <end position="1755"/>
    </location>
</feature>
<dbReference type="PROSITE" id="PS50096">
    <property type="entry name" value="IQ"/>
    <property type="match status" value="1"/>
</dbReference>
<dbReference type="CDD" id="cd01377">
    <property type="entry name" value="MYSc_class_II"/>
    <property type="match status" value="1"/>
</dbReference>